<feature type="region of interest" description="Disordered" evidence="1">
    <location>
        <begin position="340"/>
        <end position="368"/>
    </location>
</feature>
<reference evidence="3 4" key="1">
    <citation type="submission" date="2024-01" db="EMBL/GenBank/DDBJ databases">
        <title>The complete chloroplast genome sequence of Lithospermum erythrorhizon: insights into the phylogenetic relationship among Boraginaceae species and the maternal lineages of purple gromwells.</title>
        <authorList>
            <person name="Okada T."/>
            <person name="Watanabe K."/>
        </authorList>
    </citation>
    <scope>NUCLEOTIDE SEQUENCE [LARGE SCALE GENOMIC DNA]</scope>
</reference>
<keyword evidence="4" id="KW-1185">Reference proteome</keyword>
<protein>
    <recommendedName>
        <fullName evidence="2">PB1-like domain-containing protein</fullName>
    </recommendedName>
</protein>
<organism evidence="3 4">
    <name type="scientific">Lithospermum erythrorhizon</name>
    <name type="common">Purple gromwell</name>
    <name type="synonym">Lithospermum officinale var. erythrorhizon</name>
    <dbReference type="NCBI Taxonomy" id="34254"/>
    <lineage>
        <taxon>Eukaryota</taxon>
        <taxon>Viridiplantae</taxon>
        <taxon>Streptophyta</taxon>
        <taxon>Embryophyta</taxon>
        <taxon>Tracheophyta</taxon>
        <taxon>Spermatophyta</taxon>
        <taxon>Magnoliopsida</taxon>
        <taxon>eudicotyledons</taxon>
        <taxon>Gunneridae</taxon>
        <taxon>Pentapetalae</taxon>
        <taxon>asterids</taxon>
        <taxon>lamiids</taxon>
        <taxon>Boraginales</taxon>
        <taxon>Boraginaceae</taxon>
        <taxon>Boraginoideae</taxon>
        <taxon>Lithospermeae</taxon>
        <taxon>Lithospermum</taxon>
    </lineage>
</organism>
<proteinExistence type="predicted"/>
<evidence type="ECO:0000313" key="4">
    <source>
        <dbReference type="Proteomes" id="UP001454036"/>
    </source>
</evidence>
<evidence type="ECO:0000256" key="1">
    <source>
        <dbReference type="SAM" id="MobiDB-lite"/>
    </source>
</evidence>
<feature type="compositionally biased region" description="Acidic residues" evidence="1">
    <location>
        <begin position="349"/>
        <end position="363"/>
    </location>
</feature>
<name>A0AAV3QBF0_LITER</name>
<accession>A0AAV3QBF0</accession>
<evidence type="ECO:0000313" key="3">
    <source>
        <dbReference type="EMBL" id="GAA0160531.1"/>
    </source>
</evidence>
<evidence type="ECO:0000259" key="2">
    <source>
        <dbReference type="Pfam" id="PF26130"/>
    </source>
</evidence>
<dbReference type="Pfam" id="PF26130">
    <property type="entry name" value="PB1-like"/>
    <property type="match status" value="1"/>
</dbReference>
<comment type="caution">
    <text evidence="3">The sequence shown here is derived from an EMBL/GenBank/DDBJ whole genome shotgun (WGS) entry which is preliminary data.</text>
</comment>
<dbReference type="InterPro" id="IPR058594">
    <property type="entry name" value="PB1-like_dom_pln"/>
</dbReference>
<sequence length="396" mass="44583">MYEYVGGWVRLVDGCSANRFGMLRLCDISRELGIHGLSYYYFKKLMGTLHGGLVPLKTNEDTVEICKWVQAARNIDVYVIHRAWTKVRRQLLYENYRSYRDYWPQAELRELDEHEAREYEKAKEMLMCEAIFGEYHRDHDGGHDGAEEFHGEASAGTSIVCQDGGHNGAEEFHGEASVGTSIKENCEDSSGVGNVDNVDGVNNLSVDNVHGVGNLGVDSVDVVHNVEVLFNIEVEPLQVEVEVDTIHKDAKVEVHVAGDDIDEVPNIVNEQPPKSIDMTWFNEFLDGVRSGQPGCNVNDFNAFMDEIQGDEDSTHMDGEIGGNVESQTAHFSGMENYYPNEGIAGEEMGPIEEENDSDDESEDNQILTDHSELPPCMIVKRRVRMMIWRMIVKMVL</sequence>
<feature type="domain" description="PB1-like" evidence="2">
    <location>
        <begin position="3"/>
        <end position="81"/>
    </location>
</feature>
<dbReference type="EMBL" id="BAABME010003912">
    <property type="protein sequence ID" value="GAA0160531.1"/>
    <property type="molecule type" value="Genomic_DNA"/>
</dbReference>
<dbReference type="Proteomes" id="UP001454036">
    <property type="component" value="Unassembled WGS sequence"/>
</dbReference>
<dbReference type="AlphaFoldDB" id="A0AAV3QBF0"/>
<gene>
    <name evidence="3" type="ORF">LIER_17068</name>
</gene>